<dbReference type="InterPro" id="IPR026870">
    <property type="entry name" value="Zinc_ribbon_dom"/>
</dbReference>
<dbReference type="AlphaFoldDB" id="A0A0P9CUD8"/>
<dbReference type="EMBL" id="LJCQ01000223">
    <property type="protein sequence ID" value="KPV46555.1"/>
    <property type="molecule type" value="Genomic_DNA"/>
</dbReference>
<evidence type="ECO:0000313" key="3">
    <source>
        <dbReference type="Proteomes" id="UP000050515"/>
    </source>
</evidence>
<proteinExistence type="predicted"/>
<name>A0A0P9CUD8_9ARCH</name>
<feature type="domain" description="Zinc-ribbon" evidence="1">
    <location>
        <begin position="183"/>
        <end position="205"/>
    </location>
</feature>
<gene>
    <name evidence="2" type="ORF">SE19_05000</name>
</gene>
<organism evidence="2 3">
    <name type="scientific">Acidiplasma aeolicum</name>
    <dbReference type="NCBI Taxonomy" id="507754"/>
    <lineage>
        <taxon>Archaea</taxon>
        <taxon>Methanobacteriati</taxon>
        <taxon>Thermoplasmatota</taxon>
        <taxon>Thermoplasmata</taxon>
        <taxon>Thermoplasmatales</taxon>
        <taxon>Ferroplasmaceae</taxon>
        <taxon>Acidiplasma</taxon>
    </lineage>
</organism>
<dbReference type="Pfam" id="PF13240">
    <property type="entry name" value="Zn_Ribbon_1"/>
    <property type="match status" value="1"/>
</dbReference>
<accession>A0A0P9CUD8</accession>
<dbReference type="GeneID" id="84221601"/>
<dbReference type="RefSeq" id="WP_048101339.1">
    <property type="nucleotide sequence ID" value="NZ_JBBYJF010000008.1"/>
</dbReference>
<protein>
    <recommendedName>
        <fullName evidence="1">Zinc-ribbon domain-containing protein</fullName>
    </recommendedName>
</protein>
<dbReference type="Proteomes" id="UP000050515">
    <property type="component" value="Unassembled WGS sequence"/>
</dbReference>
<comment type="caution">
    <text evidence="2">The sequence shown here is derived from an EMBL/GenBank/DDBJ whole genome shotgun (WGS) entry which is preliminary data.</text>
</comment>
<reference evidence="2 3" key="1">
    <citation type="submission" date="2015-09" db="EMBL/GenBank/DDBJ databases">
        <title>Draft genome sequence of Acidiplasma aeolicum DSM 18409.</title>
        <authorList>
            <person name="Hemp J."/>
        </authorList>
    </citation>
    <scope>NUCLEOTIDE SEQUENCE [LARGE SCALE GENOMIC DNA]</scope>
    <source>
        <strain evidence="2 3">V</strain>
    </source>
</reference>
<evidence type="ECO:0000313" key="2">
    <source>
        <dbReference type="EMBL" id="KPV46555.1"/>
    </source>
</evidence>
<sequence length="212" mass="24326">MPIYENDEHEFLSARAKKIENNVYIDGNLFLTDKRIIFEKKGKRQFLRASPAVTDINLFLYNVENATFAIPKFSLFTKKILSIEYYNGDKNLVRVDFIIKDPKNWVNNITRLASISKKEYANNTARMQEDQKRYELEMAKARAPKANIGMAVFGGDKKNQGKINPGDYIDAESNENLPATNLKCPNCGADITDDMKYCPKCGYKLKKDDEKD</sequence>
<dbReference type="PATRIC" id="fig|507754.4.peg.243"/>
<evidence type="ECO:0000259" key="1">
    <source>
        <dbReference type="Pfam" id="PF13240"/>
    </source>
</evidence>
<dbReference type="OrthoDB" id="11143at2157"/>